<dbReference type="InterPro" id="IPR013154">
    <property type="entry name" value="ADH-like_N"/>
</dbReference>
<keyword evidence="4" id="KW-0862">Zinc</keyword>
<keyword evidence="9" id="KW-1185">Reference proteome</keyword>
<dbReference type="PANTHER" id="PTHR42813">
    <property type="entry name" value="ZINC-TYPE ALCOHOL DEHYDROGENASE-LIKE"/>
    <property type="match status" value="1"/>
</dbReference>
<dbReference type="Gene3D" id="3.40.50.720">
    <property type="entry name" value="NAD(P)-binding Rossmann-like Domain"/>
    <property type="match status" value="1"/>
</dbReference>
<dbReference type="Proteomes" id="UP001597145">
    <property type="component" value="Unassembled WGS sequence"/>
</dbReference>
<evidence type="ECO:0000259" key="6">
    <source>
        <dbReference type="Pfam" id="PF00107"/>
    </source>
</evidence>
<dbReference type="EMBL" id="JBHUCP010000014">
    <property type="protein sequence ID" value="MFD1531569.1"/>
    <property type="molecule type" value="Genomic_DNA"/>
</dbReference>
<evidence type="ECO:0000256" key="1">
    <source>
        <dbReference type="ARBA" id="ARBA00001947"/>
    </source>
</evidence>
<evidence type="ECO:0000313" key="8">
    <source>
        <dbReference type="EMBL" id="MFD1531569.1"/>
    </source>
</evidence>
<dbReference type="InterPro" id="IPR036291">
    <property type="entry name" value="NAD(P)-bd_dom_sf"/>
</dbReference>
<reference evidence="9" key="1">
    <citation type="journal article" date="2019" name="Int. J. Syst. Evol. Microbiol.">
        <title>The Global Catalogue of Microorganisms (GCM) 10K type strain sequencing project: providing services to taxonomists for standard genome sequencing and annotation.</title>
        <authorList>
            <consortium name="The Broad Institute Genomics Platform"/>
            <consortium name="The Broad Institute Genome Sequencing Center for Infectious Disease"/>
            <person name="Wu L."/>
            <person name="Ma J."/>
        </authorList>
    </citation>
    <scope>NUCLEOTIDE SEQUENCE [LARGE SCALE GENOMIC DNA]</scope>
    <source>
        <strain evidence="9">JCM 12165</strain>
    </source>
</reference>
<dbReference type="Pfam" id="PF00107">
    <property type="entry name" value="ADH_zinc_N"/>
    <property type="match status" value="1"/>
</dbReference>
<dbReference type="InterPro" id="IPR011032">
    <property type="entry name" value="GroES-like_sf"/>
</dbReference>
<organism evidence="8 9">
    <name type="scientific">Pseudonocardia aurantiaca</name>
    <dbReference type="NCBI Taxonomy" id="75290"/>
    <lineage>
        <taxon>Bacteria</taxon>
        <taxon>Bacillati</taxon>
        <taxon>Actinomycetota</taxon>
        <taxon>Actinomycetes</taxon>
        <taxon>Pseudonocardiales</taxon>
        <taxon>Pseudonocardiaceae</taxon>
        <taxon>Pseudonocardia</taxon>
    </lineage>
</organism>
<feature type="domain" description="Alcohol dehydrogenase-like N-terminal" evidence="7">
    <location>
        <begin position="25"/>
        <end position="138"/>
    </location>
</feature>
<comment type="similarity">
    <text evidence="2">Belongs to the zinc-containing alcohol dehydrogenase family.</text>
</comment>
<evidence type="ECO:0000256" key="4">
    <source>
        <dbReference type="ARBA" id="ARBA00022833"/>
    </source>
</evidence>
<dbReference type="SUPFAM" id="SSF51735">
    <property type="entry name" value="NAD(P)-binding Rossmann-fold domains"/>
    <property type="match status" value="1"/>
</dbReference>
<dbReference type="Pfam" id="PF08240">
    <property type="entry name" value="ADH_N"/>
    <property type="match status" value="1"/>
</dbReference>
<comment type="caution">
    <text evidence="8">The sequence shown here is derived from an EMBL/GenBank/DDBJ whole genome shotgun (WGS) entry which is preliminary data.</text>
</comment>
<dbReference type="RefSeq" id="WP_343979478.1">
    <property type="nucleotide sequence ID" value="NZ_BAAAJG010000011.1"/>
</dbReference>
<dbReference type="CDD" id="cd08282">
    <property type="entry name" value="PFDH_like"/>
    <property type="match status" value="1"/>
</dbReference>
<gene>
    <name evidence="8" type="ORF">ACFSCY_19220</name>
</gene>
<keyword evidence="3" id="KW-0479">Metal-binding</keyword>
<dbReference type="PANTHER" id="PTHR42813:SF3">
    <property type="entry name" value="GLUTATHIONE-INDEPENDENT FORMALDEHYDE DEHYDROGENASE"/>
    <property type="match status" value="1"/>
</dbReference>
<feature type="domain" description="Alcohol dehydrogenase-like C-terminal" evidence="6">
    <location>
        <begin position="187"/>
        <end position="292"/>
    </location>
</feature>
<comment type="cofactor">
    <cofactor evidence="1">
        <name>Zn(2+)</name>
        <dbReference type="ChEBI" id="CHEBI:29105"/>
    </cofactor>
</comment>
<proteinExistence type="inferred from homology"/>
<sequence length="383" mass="42384">MKAVVYRSPRDVRVEQVPDPRIEKPTDAIVRITSTNICGSDLHMYEGRTSFEPGRVFGHENLGEVVEVGDAVEKIKVGDMVSAPFNVSCGHCRNCERQLTNYCLTANTPGIAGAAYGFADMGPWQGGQAEYLRVPWADFDALRLPEDARDRENDYVMLSDIFPTGWHSTEMAGLYPGDTVVIYGAGPVGLMAALSATLKSASRVWIVDRHPDRLRLAEEIGAIPIDDSKVDPVQFVLDQTNGWGADCGCECVGYQAHDPMGQEHNNDTLDKLVRSVKFTGRIGTVGVYVPQDPKAPDEFEKQGKVPFDFGLHWFKGQAQGAGQCPVKRYNRNLRSLIHENKCTPSWIVSHELPLERAPEAYKAFDARENGWTKVVLKPQMSAS</sequence>
<protein>
    <submittedName>
        <fullName evidence="8">Glutathione-independent formaldehyde dehydrogenase</fullName>
    </submittedName>
</protein>
<evidence type="ECO:0000256" key="3">
    <source>
        <dbReference type="ARBA" id="ARBA00022723"/>
    </source>
</evidence>
<dbReference type="InterPro" id="IPR013149">
    <property type="entry name" value="ADH-like_C"/>
</dbReference>
<dbReference type="Gene3D" id="3.90.180.10">
    <property type="entry name" value="Medium-chain alcohol dehydrogenases, catalytic domain"/>
    <property type="match status" value="1"/>
</dbReference>
<accession>A0ABW4FNN9</accession>
<name>A0ABW4FNN9_9PSEU</name>
<evidence type="ECO:0000313" key="9">
    <source>
        <dbReference type="Proteomes" id="UP001597145"/>
    </source>
</evidence>
<evidence type="ECO:0000256" key="2">
    <source>
        <dbReference type="ARBA" id="ARBA00008072"/>
    </source>
</evidence>
<evidence type="ECO:0000256" key="5">
    <source>
        <dbReference type="ARBA" id="ARBA00023027"/>
    </source>
</evidence>
<dbReference type="SUPFAM" id="SSF50129">
    <property type="entry name" value="GroES-like"/>
    <property type="match status" value="1"/>
</dbReference>
<evidence type="ECO:0000259" key="7">
    <source>
        <dbReference type="Pfam" id="PF08240"/>
    </source>
</evidence>
<keyword evidence="5" id="KW-0520">NAD</keyword>